<keyword evidence="3" id="KW-1185">Reference proteome</keyword>
<evidence type="ECO:0000313" key="2">
    <source>
        <dbReference type="EMBL" id="TGB04949.1"/>
    </source>
</evidence>
<evidence type="ECO:0008006" key="4">
    <source>
        <dbReference type="Google" id="ProtNLM"/>
    </source>
</evidence>
<comment type="caution">
    <text evidence="2">The sequence shown here is derived from an EMBL/GenBank/DDBJ whole genome shotgun (WGS) entry which is preliminary data.</text>
</comment>
<reference evidence="2 3" key="1">
    <citation type="journal article" date="2003" name="Int. J. Syst. Evol. Microbiol.">
        <title>Halobacillus salinus sp. nov., isolated from a salt lake on the coast of the East Sea in Korea.</title>
        <authorList>
            <person name="Yoon J.H."/>
            <person name="Kang K.H."/>
            <person name="Park Y.H."/>
        </authorList>
    </citation>
    <scope>NUCLEOTIDE SEQUENCE [LARGE SCALE GENOMIC DNA]</scope>
    <source>
        <strain evidence="2 3">HSL-3</strain>
    </source>
</reference>
<dbReference type="Proteomes" id="UP000297982">
    <property type="component" value="Unassembled WGS sequence"/>
</dbReference>
<dbReference type="RefSeq" id="WP_135327221.1">
    <property type="nucleotide sequence ID" value="NZ_SRJC01000001.1"/>
</dbReference>
<gene>
    <name evidence="2" type="ORF">E4663_08130</name>
</gene>
<evidence type="ECO:0000256" key="1">
    <source>
        <dbReference type="SAM" id="SignalP"/>
    </source>
</evidence>
<dbReference type="PROSITE" id="PS51257">
    <property type="entry name" value="PROKAR_LIPOPROTEIN"/>
    <property type="match status" value="1"/>
</dbReference>
<proteinExistence type="predicted"/>
<keyword evidence="1" id="KW-0732">Signal</keyword>
<organism evidence="2 3">
    <name type="scientific">Halobacillus salinus</name>
    <dbReference type="NCBI Taxonomy" id="192814"/>
    <lineage>
        <taxon>Bacteria</taxon>
        <taxon>Bacillati</taxon>
        <taxon>Bacillota</taxon>
        <taxon>Bacilli</taxon>
        <taxon>Bacillales</taxon>
        <taxon>Bacillaceae</taxon>
        <taxon>Halobacillus</taxon>
    </lineage>
</organism>
<evidence type="ECO:0000313" key="3">
    <source>
        <dbReference type="Proteomes" id="UP000297982"/>
    </source>
</evidence>
<name>A0A4Z0H5A2_9BACI</name>
<dbReference type="EMBL" id="SRJC01000001">
    <property type="protein sequence ID" value="TGB04949.1"/>
    <property type="molecule type" value="Genomic_DNA"/>
</dbReference>
<feature type="signal peptide" evidence="1">
    <location>
        <begin position="1"/>
        <end position="22"/>
    </location>
</feature>
<sequence length="153" mass="17017">MKKWIVPLLLIVVAGCSSETKASDASTLNDSKVDQLAASLEYDVQLPTKFPFDLERVDADIDSNNQQLNIHISNKKHGVVDVFIVEGPVTYEGASFEDVVTAKGNNISLRTKETNQTARWESKGIHYQVSSLSFEGQTQLSQDQFLSIVDHFE</sequence>
<dbReference type="STRING" id="192814.GCA_900166575_01967"/>
<dbReference type="AlphaFoldDB" id="A0A4Z0H5A2"/>
<feature type="chain" id="PRO_5039576352" description="DUF4367 domain-containing protein" evidence="1">
    <location>
        <begin position="23"/>
        <end position="153"/>
    </location>
</feature>
<accession>A0A4Z0H5A2</accession>
<protein>
    <recommendedName>
        <fullName evidence="4">DUF4367 domain-containing protein</fullName>
    </recommendedName>
</protein>